<keyword evidence="2" id="KW-1133">Transmembrane helix</keyword>
<feature type="compositionally biased region" description="Basic and acidic residues" evidence="1">
    <location>
        <begin position="227"/>
        <end position="252"/>
    </location>
</feature>
<feature type="region of interest" description="Disordered" evidence="1">
    <location>
        <begin position="121"/>
        <end position="166"/>
    </location>
</feature>
<feature type="region of interest" description="Disordered" evidence="1">
    <location>
        <begin position="304"/>
        <end position="418"/>
    </location>
</feature>
<feature type="compositionally biased region" description="Basic and acidic residues" evidence="1">
    <location>
        <begin position="263"/>
        <end position="291"/>
    </location>
</feature>
<proteinExistence type="predicted"/>
<dbReference type="EMBL" id="HBEO01011888">
    <property type="protein sequence ID" value="CAD8479801.1"/>
    <property type="molecule type" value="Transcribed_RNA"/>
</dbReference>
<sequence>MGPQGTGQTPGHMAWGGFILVVACCIFLAACRHTPSATSLEAPWSPNTEVVQKPGLSLRNIRQLHDQWQQARWASRFVPSHMGGEGAVAAIGGGGGGGGEPPLRQLQPKFALLKRLRLEDEGPAGPSMGVRERFASRGRTPPAPRWVRDDMDEHSRPADCGGSCVPQSVVAPFNPLSQYERLTSDYDLRHPPGWVRKDFDKRPPPAHFPPPSRPPEGHGAVRRPRRKAEGASDRLAEKSKHEDEEQDKKAEEDLKELEEMASEQDRNRKREETERREVLKNVMEPRSKSKDAALMRILARIGKEQSETLKLNNAFRQELNKVNPSRAREGYVHGDSKPRSAGDGEDKGAQGKSAFEKIFDSEMQEDREEEEKDRALSLELEHLMERVKSPPPLSNEPSPPASTGGSSNKEDHKEQVYQDLIRELEKKLDV</sequence>
<feature type="compositionally biased region" description="Basic and acidic residues" evidence="1">
    <location>
        <begin position="326"/>
        <end position="360"/>
    </location>
</feature>
<feature type="compositionally biased region" description="Acidic residues" evidence="1">
    <location>
        <begin position="362"/>
        <end position="371"/>
    </location>
</feature>
<reference evidence="3" key="1">
    <citation type="submission" date="2021-01" db="EMBL/GenBank/DDBJ databases">
        <authorList>
            <person name="Corre E."/>
            <person name="Pelletier E."/>
            <person name="Niang G."/>
            <person name="Scheremetjew M."/>
            <person name="Finn R."/>
            <person name="Kale V."/>
            <person name="Holt S."/>
            <person name="Cochrane G."/>
            <person name="Meng A."/>
            <person name="Brown T."/>
            <person name="Cohen L."/>
        </authorList>
    </citation>
    <scope>NUCLEOTIDE SEQUENCE</scope>
    <source>
        <strain evidence="3">CCMP325</strain>
    </source>
</reference>
<feature type="transmembrane region" description="Helical" evidence="2">
    <location>
        <begin position="12"/>
        <end position="31"/>
    </location>
</feature>
<keyword evidence="2" id="KW-0812">Transmembrane</keyword>
<feature type="compositionally biased region" description="Basic and acidic residues" evidence="1">
    <location>
        <begin position="372"/>
        <end position="388"/>
    </location>
</feature>
<evidence type="ECO:0000256" key="1">
    <source>
        <dbReference type="SAM" id="MobiDB-lite"/>
    </source>
</evidence>
<organism evidence="3">
    <name type="scientific">Hanusia phi</name>
    <dbReference type="NCBI Taxonomy" id="3032"/>
    <lineage>
        <taxon>Eukaryota</taxon>
        <taxon>Cryptophyceae</taxon>
        <taxon>Pyrenomonadales</taxon>
        <taxon>Geminigeraceae</taxon>
        <taxon>Hanusia</taxon>
    </lineage>
</organism>
<feature type="compositionally biased region" description="Pro residues" evidence="1">
    <location>
        <begin position="389"/>
        <end position="400"/>
    </location>
</feature>
<gene>
    <name evidence="3" type="ORF">HPHI1048_LOCUS8143</name>
</gene>
<protein>
    <submittedName>
        <fullName evidence="3">Uncharacterized protein</fullName>
    </submittedName>
</protein>
<evidence type="ECO:0000256" key="2">
    <source>
        <dbReference type="SAM" id="Phobius"/>
    </source>
</evidence>
<name>A0A7S0EB78_9CRYP</name>
<feature type="compositionally biased region" description="Basic and acidic residues" evidence="1">
    <location>
        <begin position="184"/>
        <end position="203"/>
    </location>
</feature>
<feature type="compositionally biased region" description="Pro residues" evidence="1">
    <location>
        <begin position="205"/>
        <end position="214"/>
    </location>
</feature>
<evidence type="ECO:0000313" key="3">
    <source>
        <dbReference type="EMBL" id="CAD8479801.1"/>
    </source>
</evidence>
<feature type="compositionally biased region" description="Basic and acidic residues" evidence="1">
    <location>
        <begin position="408"/>
        <end position="418"/>
    </location>
</feature>
<feature type="compositionally biased region" description="Acidic residues" evidence="1">
    <location>
        <begin position="253"/>
        <end position="262"/>
    </location>
</feature>
<accession>A0A7S0EB78</accession>
<keyword evidence="2" id="KW-0472">Membrane</keyword>
<dbReference type="AlphaFoldDB" id="A0A7S0EB78"/>
<feature type="compositionally biased region" description="Basic and acidic residues" evidence="1">
    <location>
        <begin position="146"/>
        <end position="157"/>
    </location>
</feature>
<feature type="region of interest" description="Disordered" evidence="1">
    <location>
        <begin position="184"/>
        <end position="291"/>
    </location>
</feature>
<feature type="compositionally biased region" description="Polar residues" evidence="1">
    <location>
        <begin position="308"/>
        <end position="323"/>
    </location>
</feature>